<organism evidence="8 9">
    <name type="scientific">Pseudoluteimonas lycopersici</name>
    <dbReference type="NCBI Taxonomy" id="1324796"/>
    <lineage>
        <taxon>Bacteria</taxon>
        <taxon>Pseudomonadati</taxon>
        <taxon>Pseudomonadota</taxon>
        <taxon>Gammaproteobacteria</taxon>
        <taxon>Lysobacterales</taxon>
        <taxon>Lysobacteraceae</taxon>
        <taxon>Pseudoluteimonas</taxon>
    </lineage>
</organism>
<dbReference type="CDD" id="cd14014">
    <property type="entry name" value="STKc_PknB_like"/>
    <property type="match status" value="1"/>
</dbReference>
<dbReference type="EMBL" id="CP041742">
    <property type="protein sequence ID" value="QDQ74127.1"/>
    <property type="molecule type" value="Genomic_DNA"/>
</dbReference>
<dbReference type="InterPro" id="IPR000719">
    <property type="entry name" value="Prot_kinase_dom"/>
</dbReference>
<dbReference type="PANTHER" id="PTHR43289">
    <property type="entry name" value="MITOGEN-ACTIVATED PROTEIN KINASE KINASE KINASE 20-RELATED"/>
    <property type="match status" value="1"/>
</dbReference>
<evidence type="ECO:0000256" key="1">
    <source>
        <dbReference type="ARBA" id="ARBA00022679"/>
    </source>
</evidence>
<evidence type="ECO:0000256" key="2">
    <source>
        <dbReference type="ARBA" id="ARBA00022741"/>
    </source>
</evidence>
<feature type="transmembrane region" description="Helical" evidence="6">
    <location>
        <begin position="397"/>
        <end position="418"/>
    </location>
</feature>
<dbReference type="RefSeq" id="WP_143879637.1">
    <property type="nucleotide sequence ID" value="NZ_BAABLZ010000001.1"/>
</dbReference>
<dbReference type="Pfam" id="PF13424">
    <property type="entry name" value="TPR_12"/>
    <property type="match status" value="1"/>
</dbReference>
<feature type="domain" description="Protein kinase" evidence="7">
    <location>
        <begin position="89"/>
        <end position="372"/>
    </location>
</feature>
<keyword evidence="4 5" id="KW-0067">ATP-binding</keyword>
<dbReference type="InterPro" id="IPR008271">
    <property type="entry name" value="Ser/Thr_kinase_AS"/>
</dbReference>
<dbReference type="OrthoDB" id="9801841at2"/>
<evidence type="ECO:0000256" key="6">
    <source>
        <dbReference type="SAM" id="Phobius"/>
    </source>
</evidence>
<accession>A0A516V6I1</accession>
<keyword evidence="6" id="KW-0812">Transmembrane</keyword>
<proteinExistence type="predicted"/>
<dbReference type="PROSITE" id="PS00107">
    <property type="entry name" value="PROTEIN_KINASE_ATP"/>
    <property type="match status" value="1"/>
</dbReference>
<dbReference type="PANTHER" id="PTHR43289:SF34">
    <property type="entry name" value="SERINE_THREONINE-PROTEIN KINASE YBDM-RELATED"/>
    <property type="match status" value="1"/>
</dbReference>
<dbReference type="Gene3D" id="1.10.510.10">
    <property type="entry name" value="Transferase(Phosphotransferase) domain 1"/>
    <property type="match status" value="1"/>
</dbReference>
<keyword evidence="1" id="KW-0808">Transferase</keyword>
<dbReference type="InterPro" id="IPR017441">
    <property type="entry name" value="Protein_kinase_ATP_BS"/>
</dbReference>
<feature type="binding site" evidence="5">
    <location>
        <position position="120"/>
    </location>
    <ligand>
        <name>ATP</name>
        <dbReference type="ChEBI" id="CHEBI:30616"/>
    </ligand>
</feature>
<keyword evidence="6" id="KW-1133">Transmembrane helix</keyword>
<dbReference type="Proteomes" id="UP000315891">
    <property type="component" value="Chromosome"/>
</dbReference>
<gene>
    <name evidence="8" type="ORF">FNZ56_09665</name>
</gene>
<protein>
    <submittedName>
        <fullName evidence="8">Serine/threonine protein kinase</fullName>
    </submittedName>
</protein>
<reference evidence="8 9" key="1">
    <citation type="submission" date="2019-07" db="EMBL/GenBank/DDBJ databases">
        <title>Lysobacter weifangensis sp. nov., isolated from bensulfuron-methyl contaminated farmland soil.</title>
        <authorList>
            <person name="Zhao H."/>
        </authorList>
    </citation>
    <scope>NUCLEOTIDE SEQUENCE [LARGE SCALE GENOMIC DNA]</scope>
    <source>
        <strain evidence="8 9">CC-Bw-6</strain>
    </source>
</reference>
<keyword evidence="8" id="KW-0723">Serine/threonine-protein kinase</keyword>
<dbReference type="Gene3D" id="3.30.200.20">
    <property type="entry name" value="Phosphorylase Kinase, domain 1"/>
    <property type="match status" value="1"/>
</dbReference>
<keyword evidence="6" id="KW-0472">Membrane</keyword>
<keyword evidence="3 8" id="KW-0418">Kinase</keyword>
<dbReference type="SUPFAM" id="SSF48452">
    <property type="entry name" value="TPR-like"/>
    <property type="match status" value="1"/>
</dbReference>
<dbReference type="InterPro" id="IPR011009">
    <property type="entry name" value="Kinase-like_dom_sf"/>
</dbReference>
<dbReference type="PROSITE" id="PS00108">
    <property type="entry name" value="PROTEIN_KINASE_ST"/>
    <property type="match status" value="1"/>
</dbReference>
<evidence type="ECO:0000259" key="7">
    <source>
        <dbReference type="PROSITE" id="PS50011"/>
    </source>
</evidence>
<evidence type="ECO:0000256" key="5">
    <source>
        <dbReference type="PROSITE-ProRule" id="PRU10141"/>
    </source>
</evidence>
<dbReference type="Gene3D" id="1.25.40.10">
    <property type="entry name" value="Tetratricopeptide repeat domain"/>
    <property type="match status" value="2"/>
</dbReference>
<dbReference type="AlphaFoldDB" id="A0A516V6I1"/>
<dbReference type="Pfam" id="PF00069">
    <property type="entry name" value="Pkinase"/>
    <property type="match status" value="1"/>
</dbReference>
<dbReference type="GO" id="GO:0005524">
    <property type="term" value="F:ATP binding"/>
    <property type="evidence" value="ECO:0007669"/>
    <property type="project" value="UniProtKB-UniRule"/>
</dbReference>
<dbReference type="PROSITE" id="PS50011">
    <property type="entry name" value="PROTEIN_KINASE_DOM"/>
    <property type="match status" value="1"/>
</dbReference>
<keyword evidence="2 5" id="KW-0547">Nucleotide-binding</keyword>
<dbReference type="GO" id="GO:0004674">
    <property type="term" value="F:protein serine/threonine kinase activity"/>
    <property type="evidence" value="ECO:0007669"/>
    <property type="project" value="UniProtKB-KW"/>
</dbReference>
<evidence type="ECO:0000313" key="9">
    <source>
        <dbReference type="Proteomes" id="UP000315891"/>
    </source>
</evidence>
<name>A0A516V6I1_9GAMM</name>
<sequence length="960" mass="104241">MSDDAGERRKRALAIFDEVADLGDAEREARLAELCAGDDALLAQVRALLAADATDAEPFSGSAAEWSEALARDGDDAQDRMLGRDIGAWKIVGIVGRGGMGAVYAVERSDGAYAQRAALKLIRASADTPAARERFLRERQILARLQHQNIATLLDGGISAEGEPWFVMELVDGVPIDRWCDERGLGLRERVLLFLQALDAVRYAHRNLVVHRDLKPSNLLVDADGRVKLLDFGIAKQLQQAEATATVDRALTFEYASPEQLHDAPITTASDIWQLGVILHRLLSASHPFRLDHATPVARQLQQLERDPEPLTRSGAQASTEQAAQRGGLTPIALARALRGNLAEIVRTCLRRDPEARYASADALANDLRSWLDNRPIAAVRLSRGERAKLWLRRNRVLAASAAAILVALLAGAGVALWQAHAAREQARIAQRENASANAAMQFITSTFAATSPEQTLKSDVSVRQLLQHAQAELDKNGAVDPKVRQPVQRMLGRLYFSLDDDKRGAELLSAGTKGVQPRNRAEALALADDLVIEAIAFDALERFPEVLAASDRAAALRKQFAPDDPEQQLRSLANITLAHVQKYGLPACRRQADEALALAKRMPNPPTDVVMHLYSLIGAGARIADDRARMLQASDEGIAFADKHGIAPESPLRIELMRNRAEALIQLGQYAQAETTARQAVASAGKTGSAGDTRIGILYGVLAKALSGLGRYREALAAHQDATRFMPLADLGPRNTAVNLVNEAVLEYAVGDYGKGLDLSRQAVSTLDKAYVASGDEFRTPVEVKHARLLLANDRTAEANALLDALLPRVRASEGVDSENYALVLEAMAEAALRSGDAANGQKWLDEARERYAKRGLPPTHVKFAQYLRKDAAFARLRGDLATAEAKQREALVKLQAVGNRFDVAAARAELAAMRSARDDKAEARTLLVLALPVMRDSVLPRQMDRAAAESLAKTLGLR</sequence>
<dbReference type="SMART" id="SM00220">
    <property type="entry name" value="S_TKc"/>
    <property type="match status" value="1"/>
</dbReference>
<dbReference type="InterPro" id="IPR011990">
    <property type="entry name" value="TPR-like_helical_dom_sf"/>
</dbReference>
<dbReference type="SUPFAM" id="SSF56112">
    <property type="entry name" value="Protein kinase-like (PK-like)"/>
    <property type="match status" value="1"/>
</dbReference>
<evidence type="ECO:0000256" key="3">
    <source>
        <dbReference type="ARBA" id="ARBA00022777"/>
    </source>
</evidence>
<keyword evidence="9" id="KW-1185">Reference proteome</keyword>
<evidence type="ECO:0000256" key="4">
    <source>
        <dbReference type="ARBA" id="ARBA00022840"/>
    </source>
</evidence>
<evidence type="ECO:0000313" key="8">
    <source>
        <dbReference type="EMBL" id="QDQ74127.1"/>
    </source>
</evidence>